<dbReference type="AlphaFoldDB" id="D3B663"/>
<proteinExistence type="predicted"/>
<reference evidence="1 2" key="1">
    <citation type="journal article" date="2011" name="Genome Res.">
        <title>Phylogeny-wide analysis of social amoeba genomes highlights ancient origins for complex intercellular communication.</title>
        <authorList>
            <person name="Heidel A.J."/>
            <person name="Lawal H.M."/>
            <person name="Felder M."/>
            <person name="Schilde C."/>
            <person name="Helps N.R."/>
            <person name="Tunggal B."/>
            <person name="Rivero F."/>
            <person name="John U."/>
            <person name="Schleicher M."/>
            <person name="Eichinger L."/>
            <person name="Platzer M."/>
            <person name="Noegel A.A."/>
            <person name="Schaap P."/>
            <person name="Gloeckner G."/>
        </authorList>
    </citation>
    <scope>NUCLEOTIDE SEQUENCE [LARGE SCALE GENOMIC DNA]</scope>
    <source>
        <strain evidence="2">ATCC 26659 / Pp 5 / PN500</strain>
    </source>
</reference>
<dbReference type="InParanoid" id="D3B663"/>
<evidence type="ECO:0008006" key="3">
    <source>
        <dbReference type="Google" id="ProtNLM"/>
    </source>
</evidence>
<dbReference type="FunCoup" id="D3B663">
    <property type="interactions" value="805"/>
</dbReference>
<evidence type="ECO:0000313" key="2">
    <source>
        <dbReference type="Proteomes" id="UP000001396"/>
    </source>
</evidence>
<dbReference type="EMBL" id="ADBJ01000017">
    <property type="protein sequence ID" value="EFA83361.1"/>
    <property type="molecule type" value="Genomic_DNA"/>
</dbReference>
<dbReference type="InterPro" id="IPR011042">
    <property type="entry name" value="6-blade_b-propeller_TolB-like"/>
</dbReference>
<protein>
    <recommendedName>
        <fullName evidence="3">SMP-30/Gluconolactonase/LRE-like region domain-containing protein</fullName>
    </recommendedName>
</protein>
<keyword evidence="2" id="KW-1185">Reference proteome</keyword>
<comment type="caution">
    <text evidence="1">The sequence shown here is derived from an EMBL/GenBank/DDBJ whole genome shotgun (WGS) entry which is preliminary data.</text>
</comment>
<dbReference type="RefSeq" id="XP_020435478.1">
    <property type="nucleotide sequence ID" value="XM_020575064.1"/>
</dbReference>
<dbReference type="SUPFAM" id="SSF63829">
    <property type="entry name" value="Calcium-dependent phosphotriesterase"/>
    <property type="match status" value="1"/>
</dbReference>
<gene>
    <name evidence="1" type="ORF">PPL_04154</name>
</gene>
<accession>D3B663</accession>
<evidence type="ECO:0000313" key="1">
    <source>
        <dbReference type="EMBL" id="EFA83361.1"/>
    </source>
</evidence>
<dbReference type="Gene3D" id="2.120.10.30">
    <property type="entry name" value="TolB, C-terminal domain"/>
    <property type="match status" value="1"/>
</dbReference>
<sequence>MVAEVVFTVKTPQNLNIQFPVDHSFSSGNLLFTNPNGYDPNMIIEVDLSGNLVHNYSTWLENEPSKRCVARDLAFLDSSTLLMLDSQQGIFYASSKGNVKGIWSNLATGTKGVLGCDLQRFSVDLNNKKIYVISTNINCDYSYIPGVFVYDISGTFQTLLTHEQFEFTWDVVGDESGDIWVTNTQNIFVFRAGGEKNVDIIDPIKNKLGYNGIQLSPSGTILVTVPAPVNDLLIEIDPTSATLSNTYPLVGNTTSTGSLSGIPGSIVIDPNTNDIIIEVPWASKKEGKDVDVVQIYSKKGNLKSSFGGHSCKDTNLLCVPLFGMINLNNKQL</sequence>
<dbReference type="GeneID" id="31359641"/>
<name>D3B663_HETP5</name>
<organism evidence="1 2">
    <name type="scientific">Heterostelium pallidum (strain ATCC 26659 / Pp 5 / PN500)</name>
    <name type="common">Cellular slime mold</name>
    <name type="synonym">Polysphondylium pallidum</name>
    <dbReference type="NCBI Taxonomy" id="670386"/>
    <lineage>
        <taxon>Eukaryota</taxon>
        <taxon>Amoebozoa</taxon>
        <taxon>Evosea</taxon>
        <taxon>Eumycetozoa</taxon>
        <taxon>Dictyostelia</taxon>
        <taxon>Acytosteliales</taxon>
        <taxon>Acytosteliaceae</taxon>
        <taxon>Heterostelium</taxon>
    </lineage>
</organism>
<dbReference type="Proteomes" id="UP000001396">
    <property type="component" value="Unassembled WGS sequence"/>
</dbReference>